<sequence length="861" mass="94390">MQPLSSAGTSVLYARLAGRGATCRRIAVVGERIGVEGWWGVSSLSFVAPTHVVGSPSSQSPMKRSAARKRRRDDVHAASAVGDCSSAAWAKKQRTGGTDAAVAGTAPKHKRLVDSARPLEVILRNLGELRPDARRRPPDWRVVLPAHPSSSGAVVDRPVLRADVLSACRRSMPGEGRGDDRTRLVTLPASSGSGKTFLLQDVARHADTRFAQCGFDRQHATWASSVVVFAVNFNSHFSVTRLEVNLIKKRKLKLKHLTALRLVFLELANLTAARSVFEKFLEAVKEGLMAGSCTPRRMVREARSLLQCRGGRGAPHAPVILLVDEVSKLTNLEVGGDLAKWRVASKKDGSFSDAVSHITSSLLAAAYNLTDRADGVTFASSLDYGTASRAATISGRAVDVVSDLYCSDPEQLSCIIYEGLQQLAINGYMISRDASDSVEHYYNLCTDLYIARGTGVKSALSDRTKAQLHADAKGLSYLSGGHMRTAVELAIWLGHAGSLVLERRPHVSIKLLLKAVKGVASTTLARETWHLATPSDIDDVLSVVLLDLPIQGQQAVFCDTRATLSSMASTKIPAVWDEARHQSVVQGAGEDFRPHIPPLSLHQVLQVDAAKSCLLYQPLLALLQQLDTTADQRWEQAGCDLEWLQSCCRSLHPTVFKDITLAELFRVNKTAYAGKGHLLRTVRVDASHARTGCTHSNLNVLLAQAERRGDDILLDQVHRLRNNAQGIDAVWFFRVTGGHGCSALTGKVIMVGVQFKFSDSDNSTGLYPETIYRDWDNLHKVLGKHFDKWVDRFVYLNYADRKVSSFPTGLTKRKEGLVIPMHCAEHSVVRGRKNLVACMGATTYHFIRSMHWLYRCHVTEL</sequence>
<comment type="caution">
    <text evidence="1">The sequence shown here is derived from an EMBL/GenBank/DDBJ whole genome shotgun (WGS) entry which is preliminary data.</text>
</comment>
<name>A0ACC3BWY8_PYRYE</name>
<protein>
    <submittedName>
        <fullName evidence="1">Uncharacterized protein</fullName>
    </submittedName>
</protein>
<reference evidence="1" key="1">
    <citation type="submission" date="2019-11" db="EMBL/GenBank/DDBJ databases">
        <title>Nori genome reveals adaptations in red seaweeds to the harsh intertidal environment.</title>
        <authorList>
            <person name="Wang D."/>
            <person name="Mao Y."/>
        </authorList>
    </citation>
    <scope>NUCLEOTIDE SEQUENCE</scope>
    <source>
        <tissue evidence="1">Gametophyte</tissue>
    </source>
</reference>
<accession>A0ACC3BWY8</accession>
<dbReference type="EMBL" id="CM020618">
    <property type="protein sequence ID" value="KAK1862123.1"/>
    <property type="molecule type" value="Genomic_DNA"/>
</dbReference>
<organism evidence="1 2">
    <name type="scientific">Pyropia yezoensis</name>
    <name type="common">Susabi-nori</name>
    <name type="synonym">Porphyra yezoensis</name>
    <dbReference type="NCBI Taxonomy" id="2788"/>
    <lineage>
        <taxon>Eukaryota</taxon>
        <taxon>Rhodophyta</taxon>
        <taxon>Bangiophyceae</taxon>
        <taxon>Bangiales</taxon>
        <taxon>Bangiaceae</taxon>
        <taxon>Pyropia</taxon>
    </lineage>
</organism>
<proteinExistence type="predicted"/>
<dbReference type="Proteomes" id="UP000798662">
    <property type="component" value="Chromosome 1"/>
</dbReference>
<keyword evidence="2" id="KW-1185">Reference proteome</keyword>
<evidence type="ECO:0000313" key="1">
    <source>
        <dbReference type="EMBL" id="KAK1862123.1"/>
    </source>
</evidence>
<gene>
    <name evidence="1" type="ORF">I4F81_004699</name>
</gene>
<evidence type="ECO:0000313" key="2">
    <source>
        <dbReference type="Proteomes" id="UP000798662"/>
    </source>
</evidence>